<reference evidence="1 2" key="1">
    <citation type="journal article" date="2016" name="Nat. Commun.">
        <title>Thousands of microbial genomes shed light on interconnected biogeochemical processes in an aquifer system.</title>
        <authorList>
            <person name="Anantharaman K."/>
            <person name="Brown C.T."/>
            <person name="Hug L.A."/>
            <person name="Sharon I."/>
            <person name="Castelle C.J."/>
            <person name="Probst A.J."/>
            <person name="Thomas B.C."/>
            <person name="Singh A."/>
            <person name="Wilkins M.J."/>
            <person name="Karaoz U."/>
            <person name="Brodie E.L."/>
            <person name="Williams K.H."/>
            <person name="Hubbard S.S."/>
            <person name="Banfield J.F."/>
        </authorList>
    </citation>
    <scope>NUCLEOTIDE SEQUENCE [LARGE SCALE GENOMIC DNA]</scope>
</reference>
<proteinExistence type="predicted"/>
<gene>
    <name evidence="1" type="ORF">A2042_06195</name>
</gene>
<comment type="caution">
    <text evidence="1">The sequence shown here is derived from an EMBL/GenBank/DDBJ whole genome shotgun (WGS) entry which is preliminary data.</text>
</comment>
<accession>A0A1F7RA00</accession>
<evidence type="ECO:0000313" key="1">
    <source>
        <dbReference type="EMBL" id="OGL38241.1"/>
    </source>
</evidence>
<evidence type="ECO:0000313" key="2">
    <source>
        <dbReference type="Proteomes" id="UP000178526"/>
    </source>
</evidence>
<name>A0A1F7RA00_9BACT</name>
<dbReference type="Proteomes" id="UP000178526">
    <property type="component" value="Unassembled WGS sequence"/>
</dbReference>
<protein>
    <submittedName>
        <fullName evidence="1">Uncharacterized protein</fullName>
    </submittedName>
</protein>
<dbReference type="EMBL" id="MGDB01000153">
    <property type="protein sequence ID" value="OGL38241.1"/>
    <property type="molecule type" value="Genomic_DNA"/>
</dbReference>
<organism evidence="1 2">
    <name type="scientific">Candidatus Schekmanbacteria bacterium GWA2_38_11</name>
    <dbReference type="NCBI Taxonomy" id="1817876"/>
    <lineage>
        <taxon>Bacteria</taxon>
        <taxon>Candidatus Schekmaniibacteriota</taxon>
    </lineage>
</organism>
<sequence>MRSKIFIRNKLNKIPLDILSFYVNFTLLNLKTFEEKYKASLNSSPKIFYPTGIVFIAKADINQAWGIRT</sequence>
<dbReference type="AlphaFoldDB" id="A0A1F7RA00"/>